<accession>A0A1V9YVQ4</accession>
<keyword evidence="3" id="KW-1185">Reference proteome</keyword>
<comment type="caution">
    <text evidence="2">The sequence shown here is derived from an EMBL/GenBank/DDBJ whole genome shotgun (WGS) entry which is preliminary data.</text>
</comment>
<dbReference type="Proteomes" id="UP000243217">
    <property type="component" value="Unassembled WGS sequence"/>
</dbReference>
<organism evidence="2 3">
    <name type="scientific">Thraustotheca clavata</name>
    <dbReference type="NCBI Taxonomy" id="74557"/>
    <lineage>
        <taxon>Eukaryota</taxon>
        <taxon>Sar</taxon>
        <taxon>Stramenopiles</taxon>
        <taxon>Oomycota</taxon>
        <taxon>Saprolegniomycetes</taxon>
        <taxon>Saprolegniales</taxon>
        <taxon>Achlyaceae</taxon>
        <taxon>Thraustotheca</taxon>
    </lineage>
</organism>
<feature type="compositionally biased region" description="Basic and acidic residues" evidence="1">
    <location>
        <begin position="260"/>
        <end position="275"/>
    </location>
</feature>
<dbReference type="EMBL" id="JNBS01002656">
    <property type="protein sequence ID" value="OQR89806.1"/>
    <property type="molecule type" value="Genomic_DNA"/>
</dbReference>
<evidence type="ECO:0000313" key="2">
    <source>
        <dbReference type="EMBL" id="OQR89806.1"/>
    </source>
</evidence>
<feature type="region of interest" description="Disordered" evidence="1">
    <location>
        <begin position="260"/>
        <end position="282"/>
    </location>
</feature>
<dbReference type="OrthoDB" id="64044at2759"/>
<sequence>MESRVNLTPKDRAFCDDLRFAIAQLEPQALNKKSTLEIKNLADVYAIFGYGSDDIVDQRDQIVMFTKIRQEMMTVLNQMTTKGKYANAIVLRDRLRTIKRDFIQLQHKYEKRRQDGENNLFSEAIELVRDQHEKKWFAKQKDIEAECNVRRQELEKTQLVQTRQLEDFLDRLPDPHCKFSKTLLELKNSEYYLSKLQLFEQAKNVYTRADAMETTEKDKCASEHHRAKQKMRDDLKAQHEIERQQLEEVLTEKKYGGVRAQDCDTKSAPRTHYRETSSSYGGQHFLSSVRGARLQVQSLCALHDSEEGSPTPSGSTVYH</sequence>
<dbReference type="AlphaFoldDB" id="A0A1V9YVQ4"/>
<gene>
    <name evidence="2" type="ORF">THRCLA_09570</name>
</gene>
<protein>
    <submittedName>
        <fullName evidence="2">Uncharacterized protein</fullName>
    </submittedName>
</protein>
<proteinExistence type="predicted"/>
<name>A0A1V9YVQ4_9STRA</name>
<reference evidence="2 3" key="1">
    <citation type="journal article" date="2014" name="Genome Biol. Evol.">
        <title>The secreted proteins of Achlya hypogyna and Thraustotheca clavata identify the ancestral oomycete secretome and reveal gene acquisitions by horizontal gene transfer.</title>
        <authorList>
            <person name="Misner I."/>
            <person name="Blouin N."/>
            <person name="Leonard G."/>
            <person name="Richards T.A."/>
            <person name="Lane C.E."/>
        </authorList>
    </citation>
    <scope>NUCLEOTIDE SEQUENCE [LARGE SCALE GENOMIC DNA]</scope>
    <source>
        <strain evidence="2 3">ATCC 34112</strain>
    </source>
</reference>
<evidence type="ECO:0000256" key="1">
    <source>
        <dbReference type="SAM" id="MobiDB-lite"/>
    </source>
</evidence>
<evidence type="ECO:0000313" key="3">
    <source>
        <dbReference type="Proteomes" id="UP000243217"/>
    </source>
</evidence>